<proteinExistence type="predicted"/>
<feature type="compositionally biased region" description="Polar residues" evidence="1">
    <location>
        <begin position="94"/>
        <end position="107"/>
    </location>
</feature>
<organism evidence="3 4">
    <name type="scientific">Ascobolus immersus RN42</name>
    <dbReference type="NCBI Taxonomy" id="1160509"/>
    <lineage>
        <taxon>Eukaryota</taxon>
        <taxon>Fungi</taxon>
        <taxon>Dikarya</taxon>
        <taxon>Ascomycota</taxon>
        <taxon>Pezizomycotina</taxon>
        <taxon>Pezizomycetes</taxon>
        <taxon>Pezizales</taxon>
        <taxon>Ascobolaceae</taxon>
        <taxon>Ascobolus</taxon>
    </lineage>
</organism>
<feature type="signal peptide" evidence="2">
    <location>
        <begin position="1"/>
        <end position="18"/>
    </location>
</feature>
<protein>
    <submittedName>
        <fullName evidence="3">Uncharacterized protein</fullName>
    </submittedName>
</protein>
<feature type="region of interest" description="Disordered" evidence="1">
    <location>
        <begin position="19"/>
        <end position="71"/>
    </location>
</feature>
<gene>
    <name evidence="3" type="ORF">BJ508DRAFT_314264</name>
</gene>
<dbReference type="EMBL" id="ML119839">
    <property type="protein sequence ID" value="RPA72938.1"/>
    <property type="molecule type" value="Genomic_DNA"/>
</dbReference>
<feature type="region of interest" description="Disordered" evidence="1">
    <location>
        <begin position="83"/>
        <end position="113"/>
    </location>
</feature>
<feature type="compositionally biased region" description="Basic and acidic residues" evidence="1">
    <location>
        <begin position="186"/>
        <end position="197"/>
    </location>
</feature>
<name>A0A3N4HK48_ASCIM</name>
<keyword evidence="4" id="KW-1185">Reference proteome</keyword>
<evidence type="ECO:0000256" key="1">
    <source>
        <dbReference type="SAM" id="MobiDB-lite"/>
    </source>
</evidence>
<accession>A0A3N4HK48</accession>
<sequence>MRLFSTLALAVAIAGCNARALPSTPNSPSKDLVESATTSNDNSDNPATLQSRPESINTASDASQNTSKYAASLTTDSDDLVLDTSVTAPKPTGDSLTTDSGSNSESPTTKKKKHCQFHILPCPNIPPHYCDEDDADPNEPKRDHWQQMMYAQNQRRLDWEPIENCFRLVDKPGRKKSGGDASGDSGNKRLERRVWME</sequence>
<keyword evidence="2" id="KW-0732">Signal</keyword>
<feature type="compositionally biased region" description="Polar residues" evidence="1">
    <location>
        <begin position="23"/>
        <end position="69"/>
    </location>
</feature>
<evidence type="ECO:0000256" key="2">
    <source>
        <dbReference type="SAM" id="SignalP"/>
    </source>
</evidence>
<dbReference type="PROSITE" id="PS51257">
    <property type="entry name" value="PROKAR_LIPOPROTEIN"/>
    <property type="match status" value="1"/>
</dbReference>
<feature type="chain" id="PRO_5018033874" evidence="2">
    <location>
        <begin position="19"/>
        <end position="197"/>
    </location>
</feature>
<dbReference type="AlphaFoldDB" id="A0A3N4HK48"/>
<evidence type="ECO:0000313" key="3">
    <source>
        <dbReference type="EMBL" id="RPA72938.1"/>
    </source>
</evidence>
<evidence type="ECO:0000313" key="4">
    <source>
        <dbReference type="Proteomes" id="UP000275078"/>
    </source>
</evidence>
<reference evidence="3 4" key="1">
    <citation type="journal article" date="2018" name="Nat. Ecol. Evol.">
        <title>Pezizomycetes genomes reveal the molecular basis of ectomycorrhizal truffle lifestyle.</title>
        <authorList>
            <person name="Murat C."/>
            <person name="Payen T."/>
            <person name="Noel B."/>
            <person name="Kuo A."/>
            <person name="Morin E."/>
            <person name="Chen J."/>
            <person name="Kohler A."/>
            <person name="Krizsan K."/>
            <person name="Balestrini R."/>
            <person name="Da Silva C."/>
            <person name="Montanini B."/>
            <person name="Hainaut M."/>
            <person name="Levati E."/>
            <person name="Barry K.W."/>
            <person name="Belfiori B."/>
            <person name="Cichocki N."/>
            <person name="Clum A."/>
            <person name="Dockter R.B."/>
            <person name="Fauchery L."/>
            <person name="Guy J."/>
            <person name="Iotti M."/>
            <person name="Le Tacon F."/>
            <person name="Lindquist E.A."/>
            <person name="Lipzen A."/>
            <person name="Malagnac F."/>
            <person name="Mello A."/>
            <person name="Molinier V."/>
            <person name="Miyauchi S."/>
            <person name="Poulain J."/>
            <person name="Riccioni C."/>
            <person name="Rubini A."/>
            <person name="Sitrit Y."/>
            <person name="Splivallo R."/>
            <person name="Traeger S."/>
            <person name="Wang M."/>
            <person name="Zifcakova L."/>
            <person name="Wipf D."/>
            <person name="Zambonelli A."/>
            <person name="Paolocci F."/>
            <person name="Nowrousian M."/>
            <person name="Ottonello S."/>
            <person name="Baldrian P."/>
            <person name="Spatafora J.W."/>
            <person name="Henrissat B."/>
            <person name="Nagy L.G."/>
            <person name="Aury J.M."/>
            <person name="Wincker P."/>
            <person name="Grigoriev I.V."/>
            <person name="Bonfante P."/>
            <person name="Martin F.M."/>
        </authorList>
    </citation>
    <scope>NUCLEOTIDE SEQUENCE [LARGE SCALE GENOMIC DNA]</scope>
    <source>
        <strain evidence="3 4">RN42</strain>
    </source>
</reference>
<feature type="region of interest" description="Disordered" evidence="1">
    <location>
        <begin position="170"/>
        <end position="197"/>
    </location>
</feature>
<dbReference type="Proteomes" id="UP000275078">
    <property type="component" value="Unassembled WGS sequence"/>
</dbReference>